<evidence type="ECO:0000313" key="4">
    <source>
        <dbReference type="Proteomes" id="UP000214566"/>
    </source>
</evidence>
<feature type="domain" description="FAD-binding" evidence="2">
    <location>
        <begin position="6"/>
        <end position="166"/>
    </location>
</feature>
<sequence>MQAPLDAIIIGAGPAGSAAAILLARAGWSVALVERQRFPRRKVCGECLAASNLPLLDHLGIGSAFHAAAGPDLRQIALLREQQQVLAKLPGAAQKGQRWGRALGRETLDTLLLEQARAAGAQVLQPWSVQAVRGGRGDWALEMREVETNTLLTLRAPVAIAAQGSWEVLPWERSRDRPCEVDDPQSDSRAFAQGRPQRQRCDADLFAFKANFHHAAQAESLLSVLALDGGYGGMVLADGGITTVACCVRRDRLAACRRDEPGLRAGDAVEAWLMRTCAGVREVLGPAQPDGPWLAAGPLAPGIRLGAGDAMFRIGNAAGEAHPIVGEGISMALQSAWLLCTHLLGPQTDDTANACTAFSTTTTAMPHTSIRSEAWQRAMALRYATAWRRQFAPRLWLAAAFAHAAMRPTASAPLITLARAWPGLLTQGASWSGKTRGIAKPTALAPSSSRDKATFNPREKLP</sequence>
<evidence type="ECO:0000259" key="2">
    <source>
        <dbReference type="Pfam" id="PF01494"/>
    </source>
</evidence>
<dbReference type="InterPro" id="IPR002938">
    <property type="entry name" value="FAD-bd"/>
</dbReference>
<dbReference type="InterPro" id="IPR036188">
    <property type="entry name" value="FAD/NAD-bd_sf"/>
</dbReference>
<protein>
    <submittedName>
        <fullName evidence="3">FAD dependent oxidoreductase</fullName>
    </submittedName>
</protein>
<dbReference type="PANTHER" id="PTHR42685:SF22">
    <property type="entry name" value="CONDITIONED MEDIUM FACTOR RECEPTOR 1"/>
    <property type="match status" value="1"/>
</dbReference>
<dbReference type="PRINTS" id="PR00420">
    <property type="entry name" value="RNGMNOXGNASE"/>
</dbReference>
<organism evidence="3 4">
    <name type="scientific">Thiomonas delicata</name>
    <name type="common">Thiomonas cuprina</name>
    <dbReference type="NCBI Taxonomy" id="364030"/>
    <lineage>
        <taxon>Bacteria</taxon>
        <taxon>Pseudomonadati</taxon>
        <taxon>Pseudomonadota</taxon>
        <taxon>Betaproteobacteria</taxon>
        <taxon>Burkholderiales</taxon>
        <taxon>Thiomonas</taxon>
    </lineage>
</organism>
<dbReference type="RefSeq" id="WP_094161207.1">
    <property type="nucleotide sequence ID" value="NZ_LT592171.1"/>
</dbReference>
<feature type="region of interest" description="Disordered" evidence="1">
    <location>
        <begin position="433"/>
        <end position="462"/>
    </location>
</feature>
<reference evidence="3 4" key="1">
    <citation type="submission" date="2016-06" db="EMBL/GenBank/DDBJ databases">
        <authorList>
            <person name="Kjaerup R.B."/>
            <person name="Dalgaard T.S."/>
            <person name="Juul-Madsen H.R."/>
        </authorList>
    </citation>
    <scope>NUCLEOTIDE SEQUENCE [LARGE SCALE GENOMIC DNA]</scope>
    <source>
        <strain evidence="3 4">DSM 16361</strain>
    </source>
</reference>
<dbReference type="InterPro" id="IPR050407">
    <property type="entry name" value="Geranylgeranyl_reductase"/>
</dbReference>
<evidence type="ECO:0000256" key="1">
    <source>
        <dbReference type="SAM" id="MobiDB-lite"/>
    </source>
</evidence>
<dbReference type="GO" id="GO:0071949">
    <property type="term" value="F:FAD binding"/>
    <property type="evidence" value="ECO:0007669"/>
    <property type="project" value="InterPro"/>
</dbReference>
<proteinExistence type="predicted"/>
<dbReference type="OrthoDB" id="9795712at2"/>
<dbReference type="EMBL" id="FLMQ01000056">
    <property type="protein sequence ID" value="SBP88965.1"/>
    <property type="molecule type" value="Genomic_DNA"/>
</dbReference>
<dbReference type="PANTHER" id="PTHR42685">
    <property type="entry name" value="GERANYLGERANYL DIPHOSPHATE REDUCTASE"/>
    <property type="match status" value="1"/>
</dbReference>
<dbReference type="Pfam" id="PF01494">
    <property type="entry name" value="FAD_binding_3"/>
    <property type="match status" value="1"/>
</dbReference>
<keyword evidence="4" id="KW-1185">Reference proteome</keyword>
<dbReference type="Proteomes" id="UP000214566">
    <property type="component" value="Unassembled WGS sequence"/>
</dbReference>
<dbReference type="AlphaFoldDB" id="A0A238D6U2"/>
<gene>
    <name evidence="3" type="ORF">THIARS_70585</name>
</gene>
<feature type="compositionally biased region" description="Basic and acidic residues" evidence="1">
    <location>
        <begin position="449"/>
        <end position="462"/>
    </location>
</feature>
<name>A0A238D6U2_THIDL</name>
<dbReference type="SUPFAM" id="SSF51905">
    <property type="entry name" value="FAD/NAD(P)-binding domain"/>
    <property type="match status" value="1"/>
</dbReference>
<evidence type="ECO:0000313" key="3">
    <source>
        <dbReference type="EMBL" id="SBP88965.1"/>
    </source>
</evidence>
<accession>A0A238D6U2</accession>
<dbReference type="Gene3D" id="3.50.50.60">
    <property type="entry name" value="FAD/NAD(P)-binding domain"/>
    <property type="match status" value="1"/>
</dbReference>